<dbReference type="AlphaFoldDB" id="A0ABD2BCV9"/>
<comment type="caution">
    <text evidence="1">The sequence shown here is derived from an EMBL/GenBank/DDBJ whole genome shotgun (WGS) entry which is preliminary data.</text>
</comment>
<accession>A0ABD2BCV9</accession>
<protein>
    <submittedName>
        <fullName evidence="1">Uncharacterized protein</fullName>
    </submittedName>
</protein>
<sequence>MLTDVDGCRHNSLFLPSSPLNIYPDNATAHLRGRSRTHNGLAHKKQTRGQKVTRPSNVLLLHISFSKRNRDSTGTMTLPEIPAEDVERTRLFRRANHPSVSFYRLYPKYPKILASYPSKFPRSPSSSPAKKTLYLSRGSFNRLERRRCRVRG</sequence>
<gene>
    <name evidence="1" type="ORF">V1477_016336</name>
</gene>
<dbReference type="Proteomes" id="UP001607303">
    <property type="component" value="Unassembled WGS sequence"/>
</dbReference>
<dbReference type="EMBL" id="JAYRBN010000091">
    <property type="protein sequence ID" value="KAL2730525.1"/>
    <property type="molecule type" value="Genomic_DNA"/>
</dbReference>
<proteinExistence type="predicted"/>
<reference evidence="1 2" key="1">
    <citation type="journal article" date="2024" name="Ann. Entomol. Soc. Am.">
        <title>Genomic analyses of the southern and eastern yellowjacket wasps (Hymenoptera: Vespidae) reveal evolutionary signatures of social life.</title>
        <authorList>
            <person name="Catto M.A."/>
            <person name="Caine P.B."/>
            <person name="Orr S.E."/>
            <person name="Hunt B.G."/>
            <person name="Goodisman M.A.D."/>
        </authorList>
    </citation>
    <scope>NUCLEOTIDE SEQUENCE [LARGE SCALE GENOMIC DNA]</scope>
    <source>
        <strain evidence="1">232</strain>
        <tissue evidence="1">Head and thorax</tissue>
    </source>
</reference>
<name>A0ABD2BCV9_VESMC</name>
<keyword evidence="2" id="KW-1185">Reference proteome</keyword>
<organism evidence="1 2">
    <name type="scientific">Vespula maculifrons</name>
    <name type="common">Eastern yellow jacket</name>
    <name type="synonym">Wasp</name>
    <dbReference type="NCBI Taxonomy" id="7453"/>
    <lineage>
        <taxon>Eukaryota</taxon>
        <taxon>Metazoa</taxon>
        <taxon>Ecdysozoa</taxon>
        <taxon>Arthropoda</taxon>
        <taxon>Hexapoda</taxon>
        <taxon>Insecta</taxon>
        <taxon>Pterygota</taxon>
        <taxon>Neoptera</taxon>
        <taxon>Endopterygota</taxon>
        <taxon>Hymenoptera</taxon>
        <taxon>Apocrita</taxon>
        <taxon>Aculeata</taxon>
        <taxon>Vespoidea</taxon>
        <taxon>Vespidae</taxon>
        <taxon>Vespinae</taxon>
        <taxon>Vespula</taxon>
    </lineage>
</organism>
<evidence type="ECO:0000313" key="1">
    <source>
        <dbReference type="EMBL" id="KAL2730525.1"/>
    </source>
</evidence>
<evidence type="ECO:0000313" key="2">
    <source>
        <dbReference type="Proteomes" id="UP001607303"/>
    </source>
</evidence>